<protein>
    <submittedName>
        <fullName evidence="1 3">Uncharacterized protein</fullName>
    </submittedName>
</protein>
<proteinExistence type="predicted"/>
<dbReference type="EMBL" id="UZAG01003492">
    <property type="protein sequence ID" value="VDO15427.1"/>
    <property type="molecule type" value="Genomic_DNA"/>
</dbReference>
<organism evidence="3">
    <name type="scientific">Brugia timori</name>
    <dbReference type="NCBI Taxonomy" id="42155"/>
    <lineage>
        <taxon>Eukaryota</taxon>
        <taxon>Metazoa</taxon>
        <taxon>Ecdysozoa</taxon>
        <taxon>Nematoda</taxon>
        <taxon>Chromadorea</taxon>
        <taxon>Rhabditida</taxon>
        <taxon>Spirurina</taxon>
        <taxon>Spiruromorpha</taxon>
        <taxon>Filarioidea</taxon>
        <taxon>Onchocercidae</taxon>
        <taxon>Brugia</taxon>
    </lineage>
</organism>
<accession>A0A0R3QDL4</accession>
<keyword evidence="2" id="KW-1185">Reference proteome</keyword>
<evidence type="ECO:0000313" key="3">
    <source>
        <dbReference type="WBParaSite" id="BTMF_0000445001-mRNA-1"/>
    </source>
</evidence>
<sequence>MLKLKEMNKAKAAAALYPTNYYCYLFVDRNVWVKANLSWRTYIQLTGNNIRSDRHSHILQQTLGSADTPHIHTHTHTHIRTYIYLVLFNSSFPNVSYNFISAYLYSSLFQYPLFLFQFLRSFCLLTHSNQLTNQLINQAKPINQYQPNQPKPINQLTN</sequence>
<gene>
    <name evidence="1" type="ORF">BTMF_LOCUS3746</name>
</gene>
<dbReference type="Proteomes" id="UP000280834">
    <property type="component" value="Unassembled WGS sequence"/>
</dbReference>
<evidence type="ECO:0000313" key="1">
    <source>
        <dbReference type="EMBL" id="VDO15427.1"/>
    </source>
</evidence>
<reference evidence="1 2" key="2">
    <citation type="submission" date="2018-11" db="EMBL/GenBank/DDBJ databases">
        <authorList>
            <consortium name="Pathogen Informatics"/>
        </authorList>
    </citation>
    <scope>NUCLEOTIDE SEQUENCE [LARGE SCALE GENOMIC DNA]</scope>
</reference>
<name>A0A0R3QDL4_9BILA</name>
<evidence type="ECO:0000313" key="2">
    <source>
        <dbReference type="Proteomes" id="UP000280834"/>
    </source>
</evidence>
<dbReference type="AlphaFoldDB" id="A0A0R3QDL4"/>
<dbReference type="WBParaSite" id="BTMF_0000445001-mRNA-1">
    <property type="protein sequence ID" value="BTMF_0000445001-mRNA-1"/>
    <property type="gene ID" value="BTMF_0000445001"/>
</dbReference>
<reference evidence="3" key="1">
    <citation type="submission" date="2017-02" db="UniProtKB">
        <authorList>
            <consortium name="WormBaseParasite"/>
        </authorList>
    </citation>
    <scope>IDENTIFICATION</scope>
</reference>